<sequence length="381" mass="41496">MTRRSVLLLSPFLLSFISCLFLFQFAASDPVFCVETEFRIGVLYWSMNIPGQVAMRDGLEAQARNINSEAAISGKPAVTLIPMIAGDGAEGIERQISQMEKMVAMSPHLIIVQPTDNAALAGPLRLANKASIPVVAYDQYISGGTLTSYITSDNYQAGYLDGEYTAAHFPDDHKLKLILVEYPHVSSTVERVDGFIDALKENRQSFDIIGAYEAVEPAGGHRAGEAILRDFPVVGSIDAIFSVNDGGGLSVVDVLSRAGRREIFVATIDGDPKSIENIKTGNLTRIDSAQFCGLLGAEAMKASYALLTGEKIPRHILVPAFPITRETIDLYPGWLGPMPADFEKPWKSRDSLWRGAIINHDARLSPEINEKSSNTGVKHND</sequence>
<reference evidence="5 6" key="1">
    <citation type="journal article" date="2017" name="ISME J.">
        <title>Potential for microbial H2 and metal transformations associated with novel bacteria and archaea in deep terrestrial subsurface sediments.</title>
        <authorList>
            <person name="Hernsdorf A.W."/>
            <person name="Amano Y."/>
            <person name="Miyakawa K."/>
            <person name="Ise K."/>
            <person name="Suzuki Y."/>
            <person name="Anantharaman K."/>
            <person name="Probst A."/>
            <person name="Burstein D."/>
            <person name="Thomas B.C."/>
            <person name="Banfield J.F."/>
        </authorList>
    </citation>
    <scope>NUCLEOTIDE SEQUENCE [LARGE SCALE GENOMIC DNA]</scope>
    <source>
        <strain evidence="5">HGW-Wallbacteria-1</strain>
    </source>
</reference>
<dbReference type="Pfam" id="PF13407">
    <property type="entry name" value="Peripla_BP_4"/>
    <property type="match status" value="1"/>
</dbReference>
<feature type="domain" description="Periplasmic binding protein" evidence="4">
    <location>
        <begin position="40"/>
        <end position="311"/>
    </location>
</feature>
<name>A0A2N1PM12_9BACT</name>
<dbReference type="SUPFAM" id="SSF53822">
    <property type="entry name" value="Periplasmic binding protein-like I"/>
    <property type="match status" value="1"/>
</dbReference>
<evidence type="ECO:0000256" key="2">
    <source>
        <dbReference type="ARBA" id="ARBA00007639"/>
    </source>
</evidence>
<evidence type="ECO:0000313" key="6">
    <source>
        <dbReference type="Proteomes" id="UP000233256"/>
    </source>
</evidence>
<dbReference type="Proteomes" id="UP000233256">
    <property type="component" value="Unassembled WGS sequence"/>
</dbReference>
<protein>
    <submittedName>
        <fullName evidence="5">Sugar ABC transporter substrate-binding protein</fullName>
    </submittedName>
</protein>
<dbReference type="PANTHER" id="PTHR46847:SF1">
    <property type="entry name" value="D-ALLOSE-BINDING PERIPLASMIC PROTEIN-RELATED"/>
    <property type="match status" value="1"/>
</dbReference>
<gene>
    <name evidence="5" type="ORF">CVV64_14600</name>
</gene>
<evidence type="ECO:0000256" key="3">
    <source>
        <dbReference type="ARBA" id="ARBA00022729"/>
    </source>
</evidence>
<keyword evidence="3" id="KW-0732">Signal</keyword>
<dbReference type="InterPro" id="IPR028082">
    <property type="entry name" value="Peripla_BP_I"/>
</dbReference>
<evidence type="ECO:0000256" key="1">
    <source>
        <dbReference type="ARBA" id="ARBA00004196"/>
    </source>
</evidence>
<dbReference type="InterPro" id="IPR025997">
    <property type="entry name" value="SBP_2_dom"/>
</dbReference>
<proteinExistence type="inferred from homology"/>
<evidence type="ECO:0000313" key="5">
    <source>
        <dbReference type="EMBL" id="PKK89365.1"/>
    </source>
</evidence>
<dbReference type="AlphaFoldDB" id="A0A2N1PM12"/>
<comment type="subcellular location">
    <subcellularLocation>
        <location evidence="1">Cell envelope</location>
    </subcellularLocation>
</comment>
<comment type="similarity">
    <text evidence="2">Belongs to the bacterial solute-binding protein 2 family.</text>
</comment>
<accession>A0A2N1PM12</accession>
<organism evidence="5 6">
    <name type="scientific">Candidatus Wallbacteria bacterium HGW-Wallbacteria-1</name>
    <dbReference type="NCBI Taxonomy" id="2013854"/>
    <lineage>
        <taxon>Bacteria</taxon>
        <taxon>Candidatus Walliibacteriota</taxon>
    </lineage>
</organism>
<dbReference type="Gene3D" id="3.40.50.2300">
    <property type="match status" value="2"/>
</dbReference>
<dbReference type="PANTHER" id="PTHR46847">
    <property type="entry name" value="D-ALLOSE-BINDING PERIPLASMIC PROTEIN-RELATED"/>
    <property type="match status" value="1"/>
</dbReference>
<dbReference type="EMBL" id="PGXC01000019">
    <property type="protein sequence ID" value="PKK89365.1"/>
    <property type="molecule type" value="Genomic_DNA"/>
</dbReference>
<evidence type="ECO:0000259" key="4">
    <source>
        <dbReference type="Pfam" id="PF13407"/>
    </source>
</evidence>
<comment type="caution">
    <text evidence="5">The sequence shown here is derived from an EMBL/GenBank/DDBJ whole genome shotgun (WGS) entry which is preliminary data.</text>
</comment>
<dbReference type="GO" id="GO:0030246">
    <property type="term" value="F:carbohydrate binding"/>
    <property type="evidence" value="ECO:0007669"/>
    <property type="project" value="UniProtKB-ARBA"/>
</dbReference>
<dbReference type="PROSITE" id="PS51257">
    <property type="entry name" value="PROKAR_LIPOPROTEIN"/>
    <property type="match status" value="1"/>
</dbReference>
<dbReference type="CDD" id="cd01536">
    <property type="entry name" value="PBP1_ABC_sugar_binding-like"/>
    <property type="match status" value="1"/>
</dbReference>
<dbReference type="GO" id="GO:0030313">
    <property type="term" value="C:cell envelope"/>
    <property type="evidence" value="ECO:0007669"/>
    <property type="project" value="UniProtKB-SubCell"/>
</dbReference>